<evidence type="ECO:0000256" key="16">
    <source>
        <dbReference type="PIRSR" id="PIRSR000014-2"/>
    </source>
</evidence>
<dbReference type="InterPro" id="IPR051174">
    <property type="entry name" value="Cytochrome_c-type_ET"/>
</dbReference>
<feature type="binding site" description="axial binding residue" evidence="16">
    <location>
        <position position="146"/>
    </location>
    <ligand>
        <name>heme</name>
        <dbReference type="ChEBI" id="CHEBI:30413"/>
        <label>3</label>
    </ligand>
    <ligandPart>
        <name>Fe</name>
        <dbReference type="ChEBI" id="CHEBI:18248"/>
    </ligandPart>
</feature>
<feature type="binding site" description="covalent" evidence="15">
    <location>
        <position position="340"/>
    </location>
    <ligand>
        <name>heme</name>
        <dbReference type="ChEBI" id="CHEBI:30413"/>
        <label>5</label>
    </ligand>
</feature>
<keyword evidence="9 14" id="KW-0479">Metal-binding</keyword>
<protein>
    <recommendedName>
        <fullName evidence="14">Cytochrome c-type protein</fullName>
    </recommendedName>
</protein>
<feature type="transmembrane region" description="Helical" evidence="17">
    <location>
        <begin position="21"/>
        <end position="39"/>
    </location>
</feature>
<comment type="similarity">
    <text evidence="2 14">Belongs to the TorC/TorY family.</text>
</comment>
<dbReference type="SUPFAM" id="SSF48695">
    <property type="entry name" value="Multiheme cytochromes"/>
    <property type="match status" value="1"/>
</dbReference>
<dbReference type="Proteomes" id="UP000094936">
    <property type="component" value="Unassembled WGS sequence"/>
</dbReference>
<dbReference type="GO" id="GO:0020037">
    <property type="term" value="F:heme binding"/>
    <property type="evidence" value="ECO:0007669"/>
    <property type="project" value="UniProtKB-UniRule"/>
</dbReference>
<keyword evidence="12 14" id="KW-0408">Iron</keyword>
<evidence type="ECO:0000256" key="6">
    <source>
        <dbReference type="ARBA" id="ARBA00022519"/>
    </source>
</evidence>
<dbReference type="InterPro" id="IPR005126">
    <property type="entry name" value="NapC/NirT_cyt_c_N"/>
</dbReference>
<evidence type="ECO:0000256" key="8">
    <source>
        <dbReference type="ARBA" id="ARBA00022692"/>
    </source>
</evidence>
<evidence type="ECO:0000313" key="19">
    <source>
        <dbReference type="EMBL" id="ODA36130.1"/>
    </source>
</evidence>
<dbReference type="FunFam" id="1.10.3820.10:FF:000001">
    <property type="entry name" value="Cytochrome c-type protein"/>
    <property type="match status" value="1"/>
</dbReference>
<evidence type="ECO:0000256" key="7">
    <source>
        <dbReference type="ARBA" id="ARBA00022617"/>
    </source>
</evidence>
<keyword evidence="7 14" id="KW-0349">Heme</keyword>
<comment type="subcellular location">
    <subcellularLocation>
        <location evidence="1">Cell inner membrane</location>
        <topology evidence="1">Single-pass type II membrane protein</topology>
    </subcellularLocation>
</comment>
<dbReference type="OrthoDB" id="9782159at2"/>
<organism evidence="19 20">
    <name type="scientific">Veronia pacifica</name>
    <dbReference type="NCBI Taxonomy" id="1080227"/>
    <lineage>
        <taxon>Bacteria</taxon>
        <taxon>Pseudomonadati</taxon>
        <taxon>Pseudomonadota</taxon>
        <taxon>Gammaproteobacteria</taxon>
        <taxon>Vibrionales</taxon>
        <taxon>Vibrionaceae</taxon>
        <taxon>Veronia</taxon>
    </lineage>
</organism>
<dbReference type="Gene3D" id="1.10.3820.10">
    <property type="entry name" value="Di-heme elbow motif domain"/>
    <property type="match status" value="1"/>
</dbReference>
<feature type="domain" description="NapC/NirT cytochrome c N-terminal" evidence="18">
    <location>
        <begin position="15"/>
        <end position="187"/>
    </location>
</feature>
<dbReference type="PIRSF" id="PIRSF000014">
    <property type="entry name" value="4_hem_cytch_TorC"/>
    <property type="match status" value="1"/>
</dbReference>
<dbReference type="GO" id="GO:0005506">
    <property type="term" value="F:iron ion binding"/>
    <property type="evidence" value="ECO:0007669"/>
    <property type="project" value="UniProtKB-UniRule"/>
</dbReference>
<evidence type="ECO:0000256" key="5">
    <source>
        <dbReference type="ARBA" id="ARBA00022475"/>
    </source>
</evidence>
<evidence type="ECO:0000256" key="10">
    <source>
        <dbReference type="ARBA" id="ARBA00022982"/>
    </source>
</evidence>
<keyword evidence="4 14" id="KW-0813">Transport</keyword>
<feature type="binding site" description="axial binding residue" evidence="16">
    <location>
        <position position="86"/>
    </location>
    <ligand>
        <name>heme</name>
        <dbReference type="ChEBI" id="CHEBI:30413"/>
        <label>2</label>
    </ligand>
    <ligandPart>
        <name>Fe</name>
        <dbReference type="ChEBI" id="CHEBI:18248"/>
    </ligandPart>
</feature>
<comment type="caution">
    <text evidence="19">The sequence shown here is derived from an EMBL/GenBank/DDBJ whole genome shotgun (WGS) entry which is preliminary data.</text>
</comment>
<keyword evidence="20" id="KW-1185">Reference proteome</keyword>
<name>A0A1C3ESB1_9GAMM</name>
<evidence type="ECO:0000256" key="17">
    <source>
        <dbReference type="SAM" id="Phobius"/>
    </source>
</evidence>
<keyword evidence="13 14" id="KW-0472">Membrane</keyword>
<dbReference type="PANTHER" id="PTHR30333">
    <property type="entry name" value="CYTOCHROME C-TYPE PROTEIN"/>
    <property type="match status" value="1"/>
</dbReference>
<dbReference type="InterPro" id="IPR009154">
    <property type="entry name" value="Membr-bd_4haem_cyt_TorC"/>
</dbReference>
<feature type="binding site" description="axial binding residue" evidence="16">
    <location>
        <position position="56"/>
    </location>
    <ligand>
        <name>heme</name>
        <dbReference type="ChEBI" id="CHEBI:30413"/>
        <label>1</label>
    </ligand>
    <ligandPart>
        <name>Fe</name>
        <dbReference type="ChEBI" id="CHEBI:18248"/>
    </ligandPart>
</feature>
<gene>
    <name evidence="19" type="ORF">A8L45_00555</name>
</gene>
<feature type="binding site" description="covalent" evidence="15">
    <location>
        <position position="52"/>
    </location>
    <ligand>
        <name>heme</name>
        <dbReference type="ChEBI" id="CHEBI:30413"/>
        <label>1</label>
    </ligand>
</feature>
<dbReference type="GO" id="GO:0009061">
    <property type="term" value="P:anaerobic respiration"/>
    <property type="evidence" value="ECO:0007669"/>
    <property type="project" value="TreeGrafter"/>
</dbReference>
<feature type="binding site" description="covalent" evidence="15">
    <location>
        <position position="55"/>
    </location>
    <ligand>
        <name>heme</name>
        <dbReference type="ChEBI" id="CHEBI:30413"/>
        <label>1</label>
    </ligand>
</feature>
<evidence type="ECO:0000256" key="3">
    <source>
        <dbReference type="ARBA" id="ARBA00007395"/>
    </source>
</evidence>
<evidence type="ECO:0000256" key="15">
    <source>
        <dbReference type="PIRSR" id="PIRSR000014-1"/>
    </source>
</evidence>
<keyword evidence="5 14" id="KW-1003">Cell membrane</keyword>
<accession>A0A1C3ESB1</accession>
<dbReference type="RefSeq" id="WP_068898119.1">
    <property type="nucleotide sequence ID" value="NZ_JBHUIF010000002.1"/>
</dbReference>
<dbReference type="NCBIfam" id="TIGR02162">
    <property type="entry name" value="torC"/>
    <property type="match status" value="1"/>
</dbReference>
<dbReference type="GO" id="GO:0009055">
    <property type="term" value="F:electron transfer activity"/>
    <property type="evidence" value="ECO:0007669"/>
    <property type="project" value="UniProtKB-UniRule"/>
</dbReference>
<proteinExistence type="inferred from homology"/>
<dbReference type="InterPro" id="IPR036280">
    <property type="entry name" value="Multihaem_cyt_sf"/>
</dbReference>
<feature type="binding site" description="axial binding residue" evidence="16">
    <location>
        <position position="178"/>
    </location>
    <ligand>
        <name>heme</name>
        <dbReference type="ChEBI" id="CHEBI:30413"/>
        <label>4</label>
    </ligand>
    <ligandPart>
        <name>Fe</name>
        <dbReference type="ChEBI" id="CHEBI:18248"/>
    </ligandPart>
</feature>
<evidence type="ECO:0000256" key="4">
    <source>
        <dbReference type="ARBA" id="ARBA00022448"/>
    </source>
</evidence>
<feature type="binding site" description="axial binding residue" evidence="16">
    <location>
        <position position="344"/>
    </location>
    <ligand>
        <name>heme</name>
        <dbReference type="ChEBI" id="CHEBI:30413"/>
        <label>5</label>
    </ligand>
    <ligandPart>
        <name>Fe</name>
        <dbReference type="ChEBI" id="CHEBI:18248"/>
    </ligandPart>
</feature>
<evidence type="ECO:0000256" key="1">
    <source>
        <dbReference type="ARBA" id="ARBA00004249"/>
    </source>
</evidence>
<evidence type="ECO:0000256" key="9">
    <source>
        <dbReference type="ARBA" id="ARBA00022723"/>
    </source>
</evidence>
<feature type="binding site" description="covalent" evidence="15">
    <location>
        <position position="142"/>
    </location>
    <ligand>
        <name>heme</name>
        <dbReference type="ChEBI" id="CHEBI:30413"/>
        <label>3</label>
    </ligand>
</feature>
<dbReference type="EMBL" id="LYBM01000001">
    <property type="protein sequence ID" value="ODA36130.1"/>
    <property type="molecule type" value="Genomic_DNA"/>
</dbReference>
<feature type="binding site" description="covalent" evidence="15">
    <location>
        <position position="177"/>
    </location>
    <ligand>
        <name>heme</name>
        <dbReference type="ChEBI" id="CHEBI:30413"/>
        <label>4</label>
    </ligand>
</feature>
<feature type="binding site" description="covalent" evidence="15">
    <location>
        <position position="343"/>
    </location>
    <ligand>
        <name>heme</name>
        <dbReference type="ChEBI" id="CHEBI:30413"/>
        <label>5</label>
    </ligand>
</feature>
<keyword evidence="10 14" id="KW-0249">Electron transport</keyword>
<evidence type="ECO:0000256" key="13">
    <source>
        <dbReference type="ARBA" id="ARBA00023136"/>
    </source>
</evidence>
<dbReference type="PANTHER" id="PTHR30333:SF1">
    <property type="entry name" value="CYTOCHROME C-TYPE PROTEIN NAPC"/>
    <property type="match status" value="1"/>
</dbReference>
<dbReference type="Pfam" id="PF03264">
    <property type="entry name" value="Cytochrom_NNT"/>
    <property type="match status" value="1"/>
</dbReference>
<evidence type="ECO:0000256" key="14">
    <source>
        <dbReference type="PIRNR" id="PIRNR000014"/>
    </source>
</evidence>
<evidence type="ECO:0000313" key="20">
    <source>
        <dbReference type="Proteomes" id="UP000094936"/>
    </source>
</evidence>
<dbReference type="STRING" id="1080227.A8L45_00555"/>
<comment type="similarity">
    <text evidence="3">Belongs to the NapC/NirT/NrfH family.</text>
</comment>
<dbReference type="AlphaFoldDB" id="A0A1C3ESB1"/>
<sequence>MKSFIIKLWTTMCRPATKISLGVLTLGGFIGGVMFWGAFNTALEMTNTEKFCIGCHTMRDNVYQELQGTVHWTNHSGVRATCPDCHVPHNWTDKIARKMQASKEVFSHLAGFIDTRERFLAKRLELAQHEWARFSANGSLECKSCHSYASMKWEIMSPAARLQMKQAAEKDQSCIDCHKGIAHHLPDNMDSSGGLLGKLESLSASTNYQSGSALYSIRYLPLYEDNTLKEEAGLLSPATKITVNEEKGDAIKVTLEGWRKLKGFGRVLNEDFGLNISSAALTKSVSQNKEVVKEFESKEDKLTGLKWQRVSVDLWMKKSALVSDIQSIWAQTKPTYQTNCSVCHTQPAEAHFDANTWPGMFDGMMGFVNFDTDSKALVLKYLQKHSSDFVKAH</sequence>
<dbReference type="GO" id="GO:0009276">
    <property type="term" value="C:Gram-negative-bacterium-type cell wall"/>
    <property type="evidence" value="ECO:0007669"/>
    <property type="project" value="UniProtKB-UniRule"/>
</dbReference>
<comment type="PTM">
    <text evidence="15">Binds 5 heme groups per subunit.</text>
</comment>
<reference evidence="19 20" key="1">
    <citation type="submission" date="2016-05" db="EMBL/GenBank/DDBJ databases">
        <title>Genomic Taxonomy of the Vibrionaceae.</title>
        <authorList>
            <person name="Gomez-Gil B."/>
            <person name="Enciso-Ibarra J."/>
        </authorList>
    </citation>
    <scope>NUCLEOTIDE SEQUENCE [LARGE SCALE GENOMIC DNA]</scope>
    <source>
        <strain evidence="19 20">CAIM 1920</strain>
    </source>
</reference>
<feature type="binding site" description="covalent" evidence="15">
    <location>
        <position position="85"/>
    </location>
    <ligand>
        <name>heme</name>
        <dbReference type="ChEBI" id="CHEBI:30413"/>
        <label>2</label>
    </ligand>
</feature>
<keyword evidence="6 14" id="KW-0997">Cell inner membrane</keyword>
<evidence type="ECO:0000256" key="11">
    <source>
        <dbReference type="ARBA" id="ARBA00022989"/>
    </source>
</evidence>
<dbReference type="InterPro" id="IPR038266">
    <property type="entry name" value="NapC/NirT_cytc_sf"/>
</dbReference>
<feature type="binding site" description="covalent" evidence="15">
    <location>
        <position position="145"/>
    </location>
    <ligand>
        <name>heme</name>
        <dbReference type="ChEBI" id="CHEBI:30413"/>
        <label>3</label>
    </ligand>
</feature>
<evidence type="ECO:0000259" key="18">
    <source>
        <dbReference type="Pfam" id="PF03264"/>
    </source>
</evidence>
<feature type="binding site" description="covalent" evidence="15">
    <location>
        <position position="82"/>
    </location>
    <ligand>
        <name>heme</name>
        <dbReference type="ChEBI" id="CHEBI:30413"/>
        <label>2</label>
    </ligand>
</feature>
<dbReference type="GO" id="GO:0005886">
    <property type="term" value="C:plasma membrane"/>
    <property type="evidence" value="ECO:0007669"/>
    <property type="project" value="UniProtKB-SubCell"/>
</dbReference>
<keyword evidence="8 17" id="KW-0812">Transmembrane</keyword>
<keyword evidence="11 17" id="KW-1133">Transmembrane helix</keyword>
<evidence type="ECO:0000256" key="12">
    <source>
        <dbReference type="ARBA" id="ARBA00023004"/>
    </source>
</evidence>
<feature type="binding site" description="covalent" evidence="15">
    <location>
        <position position="174"/>
    </location>
    <ligand>
        <name>heme</name>
        <dbReference type="ChEBI" id="CHEBI:30413"/>
        <label>4</label>
    </ligand>
</feature>
<evidence type="ECO:0000256" key="2">
    <source>
        <dbReference type="ARBA" id="ARBA00006417"/>
    </source>
</evidence>